<reference evidence="1 2" key="1">
    <citation type="journal article" date="2022" name="DNA Res.">
        <title>Chromosomal-level genome assembly of the orchid tree Bauhinia variegata (Leguminosae; Cercidoideae) supports the allotetraploid origin hypothesis of Bauhinia.</title>
        <authorList>
            <person name="Zhong Y."/>
            <person name="Chen Y."/>
            <person name="Zheng D."/>
            <person name="Pang J."/>
            <person name="Liu Y."/>
            <person name="Luo S."/>
            <person name="Meng S."/>
            <person name="Qian L."/>
            <person name="Wei D."/>
            <person name="Dai S."/>
            <person name="Zhou R."/>
        </authorList>
    </citation>
    <scope>NUCLEOTIDE SEQUENCE [LARGE SCALE GENOMIC DNA]</scope>
    <source>
        <strain evidence="1">BV-YZ2020</strain>
    </source>
</reference>
<organism evidence="1 2">
    <name type="scientific">Bauhinia variegata</name>
    <name type="common">Purple orchid tree</name>
    <name type="synonym">Phanera variegata</name>
    <dbReference type="NCBI Taxonomy" id="167791"/>
    <lineage>
        <taxon>Eukaryota</taxon>
        <taxon>Viridiplantae</taxon>
        <taxon>Streptophyta</taxon>
        <taxon>Embryophyta</taxon>
        <taxon>Tracheophyta</taxon>
        <taxon>Spermatophyta</taxon>
        <taxon>Magnoliopsida</taxon>
        <taxon>eudicotyledons</taxon>
        <taxon>Gunneridae</taxon>
        <taxon>Pentapetalae</taxon>
        <taxon>rosids</taxon>
        <taxon>fabids</taxon>
        <taxon>Fabales</taxon>
        <taxon>Fabaceae</taxon>
        <taxon>Cercidoideae</taxon>
        <taxon>Cercideae</taxon>
        <taxon>Bauhiniinae</taxon>
        <taxon>Bauhinia</taxon>
    </lineage>
</organism>
<sequence length="160" mass="17893">MFGKMIMMGMQLSWHLGRKRQKIGKTGYVVLSLELVVTIQKRTNYKDFVNKELILFSRADLQRSIPSMVDGLKPVSLPPLNNKKANNVEPEADIMANSSIDIEKVVEVAKPKGRGGSRKAPPKKDDDEVQSLQERLPVYNLGPFDDPSAGKFFIYSASVL</sequence>
<name>A0ACB9NGV6_BAUVA</name>
<accession>A0ACB9NGV6</accession>
<evidence type="ECO:0000313" key="1">
    <source>
        <dbReference type="EMBL" id="KAI4335253.1"/>
    </source>
</evidence>
<dbReference type="Proteomes" id="UP000828941">
    <property type="component" value="Chromosome 6"/>
</dbReference>
<protein>
    <submittedName>
        <fullName evidence="1">Uncharacterized protein</fullName>
    </submittedName>
</protein>
<keyword evidence="2" id="KW-1185">Reference proteome</keyword>
<evidence type="ECO:0000313" key="2">
    <source>
        <dbReference type="Proteomes" id="UP000828941"/>
    </source>
</evidence>
<proteinExistence type="predicted"/>
<gene>
    <name evidence="1" type="ORF">L6164_013917</name>
</gene>
<comment type="caution">
    <text evidence="1">The sequence shown here is derived from an EMBL/GenBank/DDBJ whole genome shotgun (WGS) entry which is preliminary data.</text>
</comment>
<dbReference type="EMBL" id="CM039431">
    <property type="protein sequence ID" value="KAI4335253.1"/>
    <property type="molecule type" value="Genomic_DNA"/>
</dbReference>